<proteinExistence type="predicted"/>
<dbReference type="Proteomes" id="UP000626786">
    <property type="component" value="Unassembled WGS sequence"/>
</dbReference>
<protein>
    <submittedName>
        <fullName evidence="2">GNAT family N-acetyltransferase</fullName>
    </submittedName>
</protein>
<dbReference type="PROSITE" id="PS51186">
    <property type="entry name" value="GNAT"/>
    <property type="match status" value="1"/>
</dbReference>
<dbReference type="InterPro" id="IPR000182">
    <property type="entry name" value="GNAT_dom"/>
</dbReference>
<dbReference type="PANTHER" id="PTHR43415:SF3">
    <property type="entry name" value="GNAT-FAMILY ACETYLTRANSFERASE"/>
    <property type="match status" value="1"/>
</dbReference>
<organism evidence="2 3">
    <name type="scientific">Sporosarcina quadrami</name>
    <dbReference type="NCBI Taxonomy" id="2762234"/>
    <lineage>
        <taxon>Bacteria</taxon>
        <taxon>Bacillati</taxon>
        <taxon>Bacillota</taxon>
        <taxon>Bacilli</taxon>
        <taxon>Bacillales</taxon>
        <taxon>Caryophanaceae</taxon>
        <taxon>Sporosarcina</taxon>
    </lineage>
</organism>
<keyword evidence="3" id="KW-1185">Reference proteome</keyword>
<evidence type="ECO:0000259" key="1">
    <source>
        <dbReference type="PROSITE" id="PS51186"/>
    </source>
</evidence>
<comment type="caution">
    <text evidence="2">The sequence shown here is derived from an EMBL/GenBank/DDBJ whole genome shotgun (WGS) entry which is preliminary data.</text>
</comment>
<evidence type="ECO:0000313" key="2">
    <source>
        <dbReference type="EMBL" id="MBD7986317.1"/>
    </source>
</evidence>
<reference evidence="2 3" key="1">
    <citation type="submission" date="2020-08" db="EMBL/GenBank/DDBJ databases">
        <title>A Genomic Blueprint of the Chicken Gut Microbiome.</title>
        <authorList>
            <person name="Gilroy R."/>
            <person name="Ravi A."/>
            <person name="Getino M."/>
            <person name="Pursley I."/>
            <person name="Horton D.L."/>
            <person name="Alikhan N.-F."/>
            <person name="Baker D."/>
            <person name="Gharbi K."/>
            <person name="Hall N."/>
            <person name="Watson M."/>
            <person name="Adriaenssens E.M."/>
            <person name="Foster-Nyarko E."/>
            <person name="Jarju S."/>
            <person name="Secka A."/>
            <person name="Antonio M."/>
            <person name="Oren A."/>
            <person name="Chaudhuri R."/>
            <person name="La Ragione R.M."/>
            <person name="Hildebrand F."/>
            <person name="Pallen M.J."/>
        </authorList>
    </citation>
    <scope>NUCLEOTIDE SEQUENCE [LARGE SCALE GENOMIC DNA]</scope>
    <source>
        <strain evidence="2 3">Sa2YVA2</strain>
    </source>
</reference>
<dbReference type="SUPFAM" id="SSF55729">
    <property type="entry name" value="Acyl-CoA N-acyltransferases (Nat)"/>
    <property type="match status" value="1"/>
</dbReference>
<dbReference type="Gene3D" id="3.40.630.30">
    <property type="match status" value="1"/>
</dbReference>
<evidence type="ECO:0000313" key="3">
    <source>
        <dbReference type="Proteomes" id="UP000626786"/>
    </source>
</evidence>
<dbReference type="InterPro" id="IPR017255">
    <property type="entry name" value="AcTrfase_GNAT_prd"/>
</dbReference>
<dbReference type="EMBL" id="JACSQN010000028">
    <property type="protein sequence ID" value="MBD7986317.1"/>
    <property type="molecule type" value="Genomic_DNA"/>
</dbReference>
<dbReference type="InterPro" id="IPR016181">
    <property type="entry name" value="Acyl_CoA_acyltransferase"/>
</dbReference>
<feature type="domain" description="N-acetyltransferase" evidence="1">
    <location>
        <begin position="1"/>
        <end position="167"/>
    </location>
</feature>
<dbReference type="RefSeq" id="WP_191696141.1">
    <property type="nucleotide sequence ID" value="NZ_JACSQN010000028.1"/>
</dbReference>
<sequence length="171" mass="19653">MKVREIEISDAEKLSCLIQQVEASSEYMLWEAGEREFENVRQNNMIKRMKESNNSTILVAENESNELVGYLFAIGGDAKRNKHSAYIVVGISEDYRGKGVGSKVFKELERWAIHHNLHRLELTVVSRNEAGLSLYKKMGFEIEGTKKHSLFIGEEFVDEYYMSKLIDPVLC</sequence>
<dbReference type="CDD" id="cd04301">
    <property type="entry name" value="NAT_SF"/>
    <property type="match status" value="1"/>
</dbReference>
<dbReference type="PIRSF" id="PIRSF037663">
    <property type="entry name" value="Acetyltransf_GNAT_prd"/>
    <property type="match status" value="1"/>
</dbReference>
<dbReference type="PANTHER" id="PTHR43415">
    <property type="entry name" value="SPERMIDINE N(1)-ACETYLTRANSFERASE"/>
    <property type="match status" value="1"/>
</dbReference>
<accession>A0ABR8UE57</accession>
<gene>
    <name evidence="2" type="ORF">H9649_17235</name>
</gene>
<name>A0ABR8UE57_9BACL</name>
<dbReference type="Pfam" id="PF00583">
    <property type="entry name" value="Acetyltransf_1"/>
    <property type="match status" value="1"/>
</dbReference>